<evidence type="ECO:0000256" key="1">
    <source>
        <dbReference type="SAM" id="Phobius"/>
    </source>
</evidence>
<feature type="transmembrane region" description="Helical" evidence="1">
    <location>
        <begin position="68"/>
        <end position="93"/>
    </location>
</feature>
<sequence length="273" mass="29836">MIQAMNSYQVPQTQSSYGVPEYGMQMGGYGYNDDDDDQSSKGGGADLAGLIGLIGLKGLKGTIPLIKIATITLISLLPVLIPLTILKLALILLKPVITFGRGSSSSGLSEMMNSFKDAGKIAEKLSFIDTFSEKNETNNTNNSTTWNQEVYNEIINTSMDIGNDILGKDADNQCMERIACEGVLKSLPRIFLRILGDNSYHVSRVKRNIGGGGDEIDGLQSDSDKAATARRKDLATLALNRLRNPQYLTKKPSTTDYKTTNEVCRQYKCTNLF</sequence>
<gene>
    <name evidence="2" type="ORF">ODALV1_LOCUS11301</name>
</gene>
<accession>A0ABP1QLF0</accession>
<keyword evidence="1" id="KW-0812">Transmembrane</keyword>
<reference evidence="2 3" key="1">
    <citation type="submission" date="2024-08" db="EMBL/GenBank/DDBJ databases">
        <authorList>
            <person name="Cucini C."/>
            <person name="Frati F."/>
        </authorList>
    </citation>
    <scope>NUCLEOTIDE SEQUENCE [LARGE SCALE GENOMIC DNA]</scope>
</reference>
<evidence type="ECO:0000313" key="3">
    <source>
        <dbReference type="Proteomes" id="UP001642540"/>
    </source>
</evidence>
<keyword evidence="1" id="KW-1133">Transmembrane helix</keyword>
<dbReference type="EMBL" id="CAXLJM020000034">
    <property type="protein sequence ID" value="CAL8102947.1"/>
    <property type="molecule type" value="Genomic_DNA"/>
</dbReference>
<name>A0ABP1QLF0_9HEXA</name>
<organism evidence="2 3">
    <name type="scientific">Orchesella dallaii</name>
    <dbReference type="NCBI Taxonomy" id="48710"/>
    <lineage>
        <taxon>Eukaryota</taxon>
        <taxon>Metazoa</taxon>
        <taxon>Ecdysozoa</taxon>
        <taxon>Arthropoda</taxon>
        <taxon>Hexapoda</taxon>
        <taxon>Collembola</taxon>
        <taxon>Entomobryomorpha</taxon>
        <taxon>Entomobryoidea</taxon>
        <taxon>Orchesellidae</taxon>
        <taxon>Orchesellinae</taxon>
        <taxon>Orchesella</taxon>
    </lineage>
</organism>
<proteinExistence type="predicted"/>
<keyword evidence="1" id="KW-0472">Membrane</keyword>
<dbReference type="Proteomes" id="UP001642540">
    <property type="component" value="Unassembled WGS sequence"/>
</dbReference>
<keyword evidence="3" id="KW-1185">Reference proteome</keyword>
<protein>
    <submittedName>
        <fullName evidence="2">Uncharacterized protein</fullName>
    </submittedName>
</protein>
<comment type="caution">
    <text evidence="2">The sequence shown here is derived from an EMBL/GenBank/DDBJ whole genome shotgun (WGS) entry which is preliminary data.</text>
</comment>
<evidence type="ECO:0000313" key="2">
    <source>
        <dbReference type="EMBL" id="CAL8102947.1"/>
    </source>
</evidence>